<evidence type="ECO:0008006" key="4">
    <source>
        <dbReference type="Google" id="ProtNLM"/>
    </source>
</evidence>
<reference evidence="2" key="1">
    <citation type="submission" date="2017-07" db="EMBL/GenBank/DDBJ databases">
        <title>Taro Niue Genome Assembly and Annotation.</title>
        <authorList>
            <person name="Atibalentja N."/>
            <person name="Keating K."/>
            <person name="Fields C.J."/>
        </authorList>
    </citation>
    <scope>NUCLEOTIDE SEQUENCE</scope>
    <source>
        <strain evidence="2">Niue_2</strain>
        <tissue evidence="2">Leaf</tissue>
    </source>
</reference>
<feature type="region of interest" description="Disordered" evidence="1">
    <location>
        <begin position="25"/>
        <end position="117"/>
    </location>
</feature>
<proteinExistence type="predicted"/>
<dbReference type="AlphaFoldDB" id="A0A843UCI9"/>
<evidence type="ECO:0000256" key="1">
    <source>
        <dbReference type="SAM" id="MobiDB-lite"/>
    </source>
</evidence>
<dbReference type="InterPro" id="IPR004252">
    <property type="entry name" value="Probable_transposase_24"/>
</dbReference>
<sequence length="433" mass="48132">MTCYIFIYLNREMVRGGRSRTVFTSVGRGSASPSTTGTASPSTPVIPVTGTASPSTPVVPVTGTASPSTPVVPVTGTASPSTTRVAPPFPSSSPPEVESQHPAADEEGPQLPGQQPCWISGGKIDPGSASRYITTLVHAHIPGPVDAWREIPVPVRDLLFDMFTRRYAFTRLEDLPRARAIWESTAQTNLRKSMWEARDKAMKTTGNRDPMALLDYDPVWLRRDYWESLCERWATGPWKKRSQAAKRNRSTHPEKNVHTSGSISYATHNQKLHHELERAPTFRELFDRTHKRKGTDDYVSESARTIAETYDRTMADRYVEGTPQPDLDLEAWVDTAGRPRKGRVYGFWDSLDTTPVLSSYASSVAPPAYASSSAAPLVSGVKEMRTLIREELREELRMHFGDIVQQLISAMQGVRPSQPAPQVSITINFIYFE</sequence>
<dbReference type="PANTHER" id="PTHR33157">
    <property type="entry name" value="AUTONOMOUS TRANSPOSABLE ELEMENT EN-1 MOSAIC PROTEIN-RELATED"/>
    <property type="match status" value="1"/>
</dbReference>
<feature type="compositionally biased region" description="Basic residues" evidence="1">
    <location>
        <begin position="240"/>
        <end position="250"/>
    </location>
</feature>
<keyword evidence="3" id="KW-1185">Reference proteome</keyword>
<comment type="caution">
    <text evidence="2">The sequence shown here is derived from an EMBL/GenBank/DDBJ whole genome shotgun (WGS) entry which is preliminary data.</text>
</comment>
<gene>
    <name evidence="2" type="ORF">Taro_010272</name>
</gene>
<protein>
    <recommendedName>
        <fullName evidence="4">Transposase</fullName>
    </recommendedName>
</protein>
<dbReference type="Pfam" id="PF03004">
    <property type="entry name" value="Transposase_24"/>
    <property type="match status" value="1"/>
</dbReference>
<name>A0A843UCI9_COLES</name>
<organism evidence="2 3">
    <name type="scientific">Colocasia esculenta</name>
    <name type="common">Wild taro</name>
    <name type="synonym">Arum esculentum</name>
    <dbReference type="NCBI Taxonomy" id="4460"/>
    <lineage>
        <taxon>Eukaryota</taxon>
        <taxon>Viridiplantae</taxon>
        <taxon>Streptophyta</taxon>
        <taxon>Embryophyta</taxon>
        <taxon>Tracheophyta</taxon>
        <taxon>Spermatophyta</taxon>
        <taxon>Magnoliopsida</taxon>
        <taxon>Liliopsida</taxon>
        <taxon>Araceae</taxon>
        <taxon>Aroideae</taxon>
        <taxon>Colocasieae</taxon>
        <taxon>Colocasia</taxon>
    </lineage>
</organism>
<dbReference type="Proteomes" id="UP000652761">
    <property type="component" value="Unassembled WGS sequence"/>
</dbReference>
<accession>A0A843UCI9</accession>
<evidence type="ECO:0000313" key="2">
    <source>
        <dbReference type="EMBL" id="MQL77859.1"/>
    </source>
</evidence>
<dbReference type="EMBL" id="NMUH01000370">
    <property type="protein sequence ID" value="MQL77859.1"/>
    <property type="molecule type" value="Genomic_DNA"/>
</dbReference>
<feature type="compositionally biased region" description="Low complexity" evidence="1">
    <location>
        <begin position="29"/>
        <end position="43"/>
    </location>
</feature>
<dbReference type="GO" id="GO:0032196">
    <property type="term" value="P:transposition"/>
    <property type="evidence" value="ECO:0007669"/>
    <property type="project" value="InterPro"/>
</dbReference>
<feature type="region of interest" description="Disordered" evidence="1">
    <location>
        <begin position="240"/>
        <end position="262"/>
    </location>
</feature>
<evidence type="ECO:0000313" key="3">
    <source>
        <dbReference type="Proteomes" id="UP000652761"/>
    </source>
</evidence>
<dbReference type="InterPro" id="IPR039266">
    <property type="entry name" value="EN-1/SPM"/>
</dbReference>